<dbReference type="KEGG" id="dog:HP555_09010"/>
<keyword evidence="3" id="KW-1185">Reference proteome</keyword>
<dbReference type="EMBL" id="CP054140">
    <property type="protein sequence ID" value="QQG65995.1"/>
    <property type="molecule type" value="Genomic_DNA"/>
</dbReference>
<reference evidence="2 3" key="1">
    <citation type="submission" date="2020-05" db="EMBL/GenBank/DDBJ databases">
        <title>Complete genome of Desulfobulbus oligotrophicus.</title>
        <authorList>
            <person name="Podar M."/>
        </authorList>
    </citation>
    <scope>NUCLEOTIDE SEQUENCE [LARGE SCALE GENOMIC DNA]</scope>
    <source>
        <strain evidence="2 3">Prop6</strain>
    </source>
</reference>
<dbReference type="RefSeq" id="WP_199261705.1">
    <property type="nucleotide sequence ID" value="NZ_CP054140.1"/>
</dbReference>
<gene>
    <name evidence="2" type="ORF">HP555_09010</name>
</gene>
<dbReference type="Pfam" id="PF07238">
    <property type="entry name" value="PilZ"/>
    <property type="match status" value="1"/>
</dbReference>
<evidence type="ECO:0000259" key="1">
    <source>
        <dbReference type="Pfam" id="PF07238"/>
    </source>
</evidence>
<evidence type="ECO:0000313" key="3">
    <source>
        <dbReference type="Proteomes" id="UP000596092"/>
    </source>
</evidence>
<dbReference type="AlphaFoldDB" id="A0A7T5VDL8"/>
<dbReference type="Gene3D" id="2.40.10.220">
    <property type="entry name" value="predicted glycosyltransferase like domains"/>
    <property type="match status" value="1"/>
</dbReference>
<dbReference type="Proteomes" id="UP000596092">
    <property type="component" value="Chromosome"/>
</dbReference>
<proteinExistence type="predicted"/>
<dbReference type="GO" id="GO:0035438">
    <property type="term" value="F:cyclic-di-GMP binding"/>
    <property type="evidence" value="ECO:0007669"/>
    <property type="project" value="InterPro"/>
</dbReference>
<organism evidence="2 3">
    <name type="scientific">Desulfobulbus oligotrophicus</name>
    <dbReference type="NCBI Taxonomy" id="1909699"/>
    <lineage>
        <taxon>Bacteria</taxon>
        <taxon>Pseudomonadati</taxon>
        <taxon>Thermodesulfobacteriota</taxon>
        <taxon>Desulfobulbia</taxon>
        <taxon>Desulfobulbales</taxon>
        <taxon>Desulfobulbaceae</taxon>
        <taxon>Desulfobulbus</taxon>
    </lineage>
</organism>
<dbReference type="InterPro" id="IPR009875">
    <property type="entry name" value="PilZ_domain"/>
</dbReference>
<sequence>MASYLQNPFHAQEGTPLPLLTNFLSTVKDGTAVRAAIPLVGIATEEKVYCFYTKGELPNFILSFPDSTFSAEQVDSSRSCLVHFEFTNQTVSITATIHSVVSNSALELTAKATVTHAHARNYFRVDAATPIAASSVAQEAVVSEEESWRLLGDTIDLSGSGVLCSFHEPLEPHTRARIELTLPARGTEVIIALGHVVRCRKIKEHFYHIALHFDVIDTESQDKIMACCFELQRRYLRMRVRLEGIESQAS</sequence>
<feature type="domain" description="PilZ" evidence="1">
    <location>
        <begin position="120"/>
        <end position="230"/>
    </location>
</feature>
<protein>
    <submittedName>
        <fullName evidence="2">PilZ domain-containing protein</fullName>
    </submittedName>
</protein>
<accession>A0A7T5VDL8</accession>
<name>A0A7T5VDL8_9BACT</name>
<evidence type="ECO:0000313" key="2">
    <source>
        <dbReference type="EMBL" id="QQG65995.1"/>
    </source>
</evidence>